<accession>A0A8J5NDT3</accession>
<evidence type="ECO:0000313" key="2">
    <source>
        <dbReference type="Proteomes" id="UP000747542"/>
    </source>
</evidence>
<dbReference type="Proteomes" id="UP000747542">
    <property type="component" value="Unassembled WGS sequence"/>
</dbReference>
<sequence>MSLDRLAQIILVALHTESLSGSLSTDLMEFRMKSKCNRCEPINFGRTMSAIGCGVYKGLMCSEALLNLTSVPVAFNNHSKPHRSAPVALGPGSEVDRSTPVVQRGPLKVDRIVPAALRKSSVPLGSLSSLLENQTSQVHSSGAQSACDTGDMWDSLHRLPRQNRLISTLLATRETR</sequence>
<gene>
    <name evidence="1" type="ORF">Hamer_G003817</name>
</gene>
<reference evidence="1" key="1">
    <citation type="journal article" date="2021" name="Sci. Adv.">
        <title>The American lobster genome reveals insights on longevity, neural, and immune adaptations.</title>
        <authorList>
            <person name="Polinski J.M."/>
            <person name="Zimin A.V."/>
            <person name="Clark K.F."/>
            <person name="Kohn A.B."/>
            <person name="Sadowski N."/>
            <person name="Timp W."/>
            <person name="Ptitsyn A."/>
            <person name="Khanna P."/>
            <person name="Romanova D.Y."/>
            <person name="Williams P."/>
            <person name="Greenwood S.J."/>
            <person name="Moroz L.L."/>
            <person name="Walt D.R."/>
            <person name="Bodnar A.G."/>
        </authorList>
    </citation>
    <scope>NUCLEOTIDE SEQUENCE</scope>
    <source>
        <strain evidence="1">GMGI-L3</strain>
    </source>
</reference>
<dbReference type="AlphaFoldDB" id="A0A8J5NDT3"/>
<comment type="caution">
    <text evidence="1">The sequence shown here is derived from an EMBL/GenBank/DDBJ whole genome shotgun (WGS) entry which is preliminary data.</text>
</comment>
<proteinExistence type="predicted"/>
<dbReference type="EMBL" id="JAHLQT010000697">
    <property type="protein sequence ID" value="KAG7178060.1"/>
    <property type="molecule type" value="Genomic_DNA"/>
</dbReference>
<organism evidence="1 2">
    <name type="scientific">Homarus americanus</name>
    <name type="common">American lobster</name>
    <dbReference type="NCBI Taxonomy" id="6706"/>
    <lineage>
        <taxon>Eukaryota</taxon>
        <taxon>Metazoa</taxon>
        <taxon>Ecdysozoa</taxon>
        <taxon>Arthropoda</taxon>
        <taxon>Crustacea</taxon>
        <taxon>Multicrustacea</taxon>
        <taxon>Malacostraca</taxon>
        <taxon>Eumalacostraca</taxon>
        <taxon>Eucarida</taxon>
        <taxon>Decapoda</taxon>
        <taxon>Pleocyemata</taxon>
        <taxon>Astacidea</taxon>
        <taxon>Nephropoidea</taxon>
        <taxon>Nephropidae</taxon>
        <taxon>Homarus</taxon>
    </lineage>
</organism>
<evidence type="ECO:0000313" key="1">
    <source>
        <dbReference type="EMBL" id="KAG7178060.1"/>
    </source>
</evidence>
<name>A0A8J5NDT3_HOMAM</name>
<keyword evidence="2" id="KW-1185">Reference proteome</keyword>
<protein>
    <submittedName>
        <fullName evidence="1">Uncharacterized protein</fullName>
    </submittedName>
</protein>